<dbReference type="InterPro" id="IPR042000">
    <property type="entry name" value="Sortase_D_2"/>
</dbReference>
<proteinExistence type="predicted"/>
<gene>
    <name evidence="2" type="ORF">OW763_03165</name>
</gene>
<name>A0ABT4CWG5_9CLOT</name>
<evidence type="ECO:0000313" key="2">
    <source>
        <dbReference type="EMBL" id="MCY6483356.1"/>
    </source>
</evidence>
<dbReference type="EMBL" id="JAPQER010000001">
    <property type="protein sequence ID" value="MCY6483356.1"/>
    <property type="molecule type" value="Genomic_DNA"/>
</dbReference>
<evidence type="ECO:0000313" key="3">
    <source>
        <dbReference type="Proteomes" id="UP001078443"/>
    </source>
</evidence>
<protein>
    <submittedName>
        <fullName evidence="2">Class D sortase</fullName>
    </submittedName>
</protein>
<keyword evidence="1" id="KW-0378">Hydrolase</keyword>
<dbReference type="CDD" id="cd06166">
    <property type="entry name" value="Sortase_D_2"/>
    <property type="match status" value="1"/>
</dbReference>
<dbReference type="Gene3D" id="2.40.260.10">
    <property type="entry name" value="Sortase"/>
    <property type="match status" value="1"/>
</dbReference>
<dbReference type="InterPro" id="IPR005754">
    <property type="entry name" value="Sortase"/>
</dbReference>
<dbReference type="InterPro" id="IPR023365">
    <property type="entry name" value="Sortase_dom-sf"/>
</dbReference>
<dbReference type="Pfam" id="PF04203">
    <property type="entry name" value="Sortase"/>
    <property type="match status" value="1"/>
</dbReference>
<organism evidence="2 3">
    <name type="scientific">Clostridium aestuarii</name>
    <dbReference type="NCBI Taxonomy" id="338193"/>
    <lineage>
        <taxon>Bacteria</taxon>
        <taxon>Bacillati</taxon>
        <taxon>Bacillota</taxon>
        <taxon>Clostridia</taxon>
        <taxon>Eubacteriales</taxon>
        <taxon>Clostridiaceae</taxon>
        <taxon>Clostridium</taxon>
    </lineage>
</organism>
<evidence type="ECO:0000256" key="1">
    <source>
        <dbReference type="ARBA" id="ARBA00022801"/>
    </source>
</evidence>
<dbReference type="SUPFAM" id="SSF63817">
    <property type="entry name" value="Sortase"/>
    <property type="match status" value="1"/>
</dbReference>
<reference evidence="2" key="1">
    <citation type="submission" date="2022-12" db="EMBL/GenBank/DDBJ databases">
        <authorList>
            <person name="Wang J."/>
        </authorList>
    </citation>
    <scope>NUCLEOTIDE SEQUENCE</scope>
    <source>
        <strain evidence="2">HY-45-18</strain>
    </source>
</reference>
<dbReference type="NCBIfam" id="TIGR01076">
    <property type="entry name" value="sortase_fam"/>
    <property type="match status" value="1"/>
</dbReference>
<keyword evidence="3" id="KW-1185">Reference proteome</keyword>
<comment type="caution">
    <text evidence="2">The sequence shown here is derived from an EMBL/GenBank/DDBJ whole genome shotgun (WGS) entry which is preliminary data.</text>
</comment>
<accession>A0ABT4CWG5</accession>
<dbReference type="RefSeq" id="WP_268039608.1">
    <property type="nucleotide sequence ID" value="NZ_JAPQER010000001.1"/>
</dbReference>
<sequence length="216" mass="24725">MRKVWATVLITIGILVMMYPKIREAYYTHEQNNVLEQYEESMKSIGDMEKALVESEEKQQNDTNSVLKTKSNGSKIKIPKNSPILKIAKIDLYMPIMEGETRENLRVSVAHMNNTGKLGEVGNYAIAGHRCYTYGRHFNRLDEVEEGDEIIIFSKDDEYKYKVVKKFIVKPEEVGVLKGNGKDKLVTLITCTPIRVATHRLIIQGKLESVCKRNDN</sequence>
<dbReference type="Proteomes" id="UP001078443">
    <property type="component" value="Unassembled WGS sequence"/>
</dbReference>